<keyword evidence="2" id="KW-0732">Signal</keyword>
<sequence>MNVRSLAAAAVLALTAGLLVTTPAQAATSVTFTPQTILAPMLPKEGVDQNVTPVGSVSLDMTATQTAYVVSKMRVNDATVRSLFDNEVVCHGPGGWSKNMVIGQNVYDVDSGSPLQDVTLYTRFLVHPGVAGTVTCTANVRGNSLSRTSSATYRLVSGYLMFADTSVTNATNGQPVQSSVSVGVHPLDQDTPVQRLPALDYFDLPSTVQGLNVVGDVELMVCRPYASTPCDRYGSATVKFTLFINQWKSDGSLCKTDSSIAVTQTVPYWVHHKYVPLNKADFTVSTAPGCIPRFNAYVKEEWLGGETSGIQGVSPDLPDGRGSTTTHDSDMSHAYVLPY</sequence>
<evidence type="ECO:0000256" key="2">
    <source>
        <dbReference type="SAM" id="SignalP"/>
    </source>
</evidence>
<keyword evidence="4" id="KW-1185">Reference proteome</keyword>
<evidence type="ECO:0000313" key="4">
    <source>
        <dbReference type="Proteomes" id="UP000295444"/>
    </source>
</evidence>
<feature type="chain" id="PRO_5020980404" description="Ig-like domain-containing protein" evidence="2">
    <location>
        <begin position="27"/>
        <end position="339"/>
    </location>
</feature>
<dbReference type="Proteomes" id="UP000295444">
    <property type="component" value="Unassembled WGS sequence"/>
</dbReference>
<feature type="signal peptide" evidence="2">
    <location>
        <begin position="1"/>
        <end position="26"/>
    </location>
</feature>
<dbReference type="OrthoDB" id="3684268at2"/>
<name>A0A4V3CZN4_LABRH</name>
<accession>A0A4V3CZN4</accession>
<comment type="caution">
    <text evidence="3">The sequence shown here is derived from an EMBL/GenBank/DDBJ whole genome shotgun (WGS) entry which is preliminary data.</text>
</comment>
<proteinExistence type="predicted"/>
<organism evidence="3 4">
    <name type="scientific">Labedaea rhizosphaerae</name>
    <dbReference type="NCBI Taxonomy" id="598644"/>
    <lineage>
        <taxon>Bacteria</taxon>
        <taxon>Bacillati</taxon>
        <taxon>Actinomycetota</taxon>
        <taxon>Actinomycetes</taxon>
        <taxon>Pseudonocardiales</taxon>
        <taxon>Pseudonocardiaceae</taxon>
        <taxon>Labedaea</taxon>
    </lineage>
</organism>
<dbReference type="EMBL" id="SNXZ01000002">
    <property type="protein sequence ID" value="TDQ00371.1"/>
    <property type="molecule type" value="Genomic_DNA"/>
</dbReference>
<protein>
    <recommendedName>
        <fullName evidence="5">Ig-like domain-containing protein</fullName>
    </recommendedName>
</protein>
<gene>
    <name evidence="3" type="ORF">EV186_102232</name>
</gene>
<feature type="region of interest" description="Disordered" evidence="1">
    <location>
        <begin position="308"/>
        <end position="331"/>
    </location>
</feature>
<dbReference type="RefSeq" id="WP_133849099.1">
    <property type="nucleotide sequence ID" value="NZ_SNXZ01000002.1"/>
</dbReference>
<evidence type="ECO:0000256" key="1">
    <source>
        <dbReference type="SAM" id="MobiDB-lite"/>
    </source>
</evidence>
<evidence type="ECO:0008006" key="5">
    <source>
        <dbReference type="Google" id="ProtNLM"/>
    </source>
</evidence>
<evidence type="ECO:0000313" key="3">
    <source>
        <dbReference type="EMBL" id="TDQ00371.1"/>
    </source>
</evidence>
<dbReference type="AlphaFoldDB" id="A0A4V3CZN4"/>
<reference evidence="3 4" key="1">
    <citation type="submission" date="2019-03" db="EMBL/GenBank/DDBJ databases">
        <title>Genomic Encyclopedia of Type Strains, Phase IV (KMG-IV): sequencing the most valuable type-strain genomes for metagenomic binning, comparative biology and taxonomic classification.</title>
        <authorList>
            <person name="Goeker M."/>
        </authorList>
    </citation>
    <scope>NUCLEOTIDE SEQUENCE [LARGE SCALE GENOMIC DNA]</scope>
    <source>
        <strain evidence="3 4">DSM 45361</strain>
    </source>
</reference>